<proteinExistence type="predicted"/>
<feature type="compositionally biased region" description="Polar residues" evidence="1">
    <location>
        <begin position="287"/>
        <end position="306"/>
    </location>
</feature>
<dbReference type="PROSITE" id="PS00028">
    <property type="entry name" value="ZINC_FINGER_C2H2_1"/>
    <property type="match status" value="1"/>
</dbReference>
<feature type="compositionally biased region" description="Basic residues" evidence="1">
    <location>
        <begin position="307"/>
        <end position="317"/>
    </location>
</feature>
<name>A0A9W9MKA8_9EURO</name>
<evidence type="ECO:0000313" key="4">
    <source>
        <dbReference type="Proteomes" id="UP001150942"/>
    </source>
</evidence>
<evidence type="ECO:0000256" key="1">
    <source>
        <dbReference type="SAM" id="MobiDB-lite"/>
    </source>
</evidence>
<evidence type="ECO:0000259" key="2">
    <source>
        <dbReference type="PROSITE" id="PS00028"/>
    </source>
</evidence>
<dbReference type="AlphaFoldDB" id="A0A9W9MKA8"/>
<evidence type="ECO:0000313" key="3">
    <source>
        <dbReference type="EMBL" id="KAJ5202931.1"/>
    </source>
</evidence>
<dbReference type="SMART" id="SM00355">
    <property type="entry name" value="ZnF_C2H2"/>
    <property type="match status" value="2"/>
</dbReference>
<organism evidence="3 4">
    <name type="scientific">Penicillium cf. viridicatum</name>
    <dbReference type="NCBI Taxonomy" id="2972119"/>
    <lineage>
        <taxon>Eukaryota</taxon>
        <taxon>Fungi</taxon>
        <taxon>Dikarya</taxon>
        <taxon>Ascomycota</taxon>
        <taxon>Pezizomycotina</taxon>
        <taxon>Eurotiomycetes</taxon>
        <taxon>Eurotiomycetidae</taxon>
        <taxon>Eurotiales</taxon>
        <taxon>Aspergillaceae</taxon>
        <taxon>Penicillium</taxon>
    </lineage>
</organism>
<dbReference type="OrthoDB" id="5399138at2759"/>
<gene>
    <name evidence="3" type="ORF">N7449_005010</name>
</gene>
<reference evidence="3" key="1">
    <citation type="submission" date="2022-11" db="EMBL/GenBank/DDBJ databases">
        <authorList>
            <person name="Petersen C."/>
        </authorList>
    </citation>
    <scope>NUCLEOTIDE SEQUENCE</scope>
    <source>
        <strain evidence="3">IBT 20477</strain>
    </source>
</reference>
<sequence>MSVQDGPSEIVNLLRPLEIPTEFDLLSLFPDGAGHHDVATSPFSFAESNINFPSADEEPIDHGLPVTSAASVDSILDESYTAWTAQLNHDVESSTRLDSYGDESEQFDSLQGQFLHHPPSDQANGPCETFFVDEITLPAATDSSYSPSEYQQLPLKRVPPASGKKYIRGLPRRRSRYNIDRLGAKTTPVFIPTHASSSDPLTRWQQSPPEDEAASLSAIKNAFQSSNQNNNRTKTKRVLILDHKILPIALSTFSKHIVGVAPVQRRQQVLKAPLVIHLINQPHRASRNSTQNGPNGRIQTGVQKSQGNRKTRRKSTANKPRRFCCTFCFDQFKTKYEWARHEKSLHLNFEKWVCAPFGGFVVFPSRGRMHCVYCNQLDPSIEYLDQHKHGTCVMSQSRAFRRKDHLIQHLHRFHGVDTIPLVEDWNIGPTDFSSRCGFCDVRITSWEERVDHLGLHFRNGITMLNWKGDHGFPPWIAEQVTHSVPPYLIQLESHNLAPFSVKNGQVQNHLSRCSVD</sequence>
<accession>A0A9W9MKA8</accession>
<keyword evidence="4" id="KW-1185">Reference proteome</keyword>
<feature type="compositionally biased region" description="Polar residues" evidence="1">
    <location>
        <begin position="194"/>
        <end position="208"/>
    </location>
</feature>
<dbReference type="InterPro" id="IPR013087">
    <property type="entry name" value="Znf_C2H2_type"/>
</dbReference>
<feature type="region of interest" description="Disordered" evidence="1">
    <location>
        <begin position="282"/>
        <end position="317"/>
    </location>
</feature>
<dbReference type="Proteomes" id="UP001150942">
    <property type="component" value="Unassembled WGS sequence"/>
</dbReference>
<feature type="region of interest" description="Disordered" evidence="1">
    <location>
        <begin position="190"/>
        <end position="214"/>
    </location>
</feature>
<protein>
    <submittedName>
        <fullName evidence="3">Zinc finger C2H2</fullName>
    </submittedName>
</protein>
<dbReference type="EMBL" id="JAPQKQ010000003">
    <property type="protein sequence ID" value="KAJ5202931.1"/>
    <property type="molecule type" value="Genomic_DNA"/>
</dbReference>
<feature type="domain" description="C2H2-type" evidence="2">
    <location>
        <begin position="324"/>
        <end position="346"/>
    </location>
</feature>
<comment type="caution">
    <text evidence="3">The sequence shown here is derived from an EMBL/GenBank/DDBJ whole genome shotgun (WGS) entry which is preliminary data.</text>
</comment>
<reference evidence="3" key="2">
    <citation type="journal article" date="2023" name="IMA Fungus">
        <title>Comparative genomic study of the Penicillium genus elucidates a diverse pangenome and 15 lateral gene transfer events.</title>
        <authorList>
            <person name="Petersen C."/>
            <person name="Sorensen T."/>
            <person name="Nielsen M.R."/>
            <person name="Sondergaard T.E."/>
            <person name="Sorensen J.L."/>
            <person name="Fitzpatrick D.A."/>
            <person name="Frisvad J.C."/>
            <person name="Nielsen K.L."/>
        </authorList>
    </citation>
    <scope>NUCLEOTIDE SEQUENCE</scope>
    <source>
        <strain evidence="3">IBT 20477</strain>
    </source>
</reference>